<feature type="region of interest" description="Disordered" evidence="5">
    <location>
        <begin position="1"/>
        <end position="134"/>
    </location>
</feature>
<feature type="coiled-coil region" evidence="4">
    <location>
        <begin position="493"/>
        <end position="552"/>
    </location>
</feature>
<feature type="compositionally biased region" description="Basic and acidic residues" evidence="5">
    <location>
        <begin position="98"/>
        <end position="127"/>
    </location>
</feature>
<dbReference type="GO" id="GO:0005783">
    <property type="term" value="C:endoplasmic reticulum"/>
    <property type="evidence" value="ECO:0007669"/>
    <property type="project" value="TreeGrafter"/>
</dbReference>
<gene>
    <name evidence="7" type="ORF">PICMEDRAFT_73135</name>
</gene>
<dbReference type="PANTHER" id="PTHR46515:SF1">
    <property type="entry name" value="TATA ELEMENT MODULATORY FACTOR"/>
    <property type="match status" value="1"/>
</dbReference>
<dbReference type="Pfam" id="PF12325">
    <property type="entry name" value="TMF_TATA_bd"/>
    <property type="match status" value="1"/>
</dbReference>
<evidence type="ECO:0000256" key="1">
    <source>
        <dbReference type="ARBA" id="ARBA00004555"/>
    </source>
</evidence>
<keyword evidence="3 4" id="KW-0175">Coiled coil</keyword>
<evidence type="ECO:0000256" key="5">
    <source>
        <dbReference type="SAM" id="MobiDB-lite"/>
    </source>
</evidence>
<dbReference type="InterPro" id="IPR052602">
    <property type="entry name" value="Growth_transcription_reg"/>
</dbReference>
<dbReference type="EMBL" id="KV454004">
    <property type="protein sequence ID" value="ODQ45619.1"/>
    <property type="molecule type" value="Genomic_DNA"/>
</dbReference>
<feature type="compositionally biased region" description="Polar residues" evidence="5">
    <location>
        <begin position="21"/>
        <end position="30"/>
    </location>
</feature>
<evidence type="ECO:0000313" key="8">
    <source>
        <dbReference type="Proteomes" id="UP000094455"/>
    </source>
</evidence>
<dbReference type="GeneID" id="30181075"/>
<dbReference type="GO" id="GO:0005794">
    <property type="term" value="C:Golgi apparatus"/>
    <property type="evidence" value="ECO:0007669"/>
    <property type="project" value="UniProtKB-SubCell"/>
</dbReference>
<evidence type="ECO:0000256" key="4">
    <source>
        <dbReference type="SAM" id="Coils"/>
    </source>
</evidence>
<keyword evidence="8" id="KW-1185">Reference proteome</keyword>
<dbReference type="Pfam" id="PF12329">
    <property type="entry name" value="TMF_DNA_bd"/>
    <property type="match status" value="1"/>
</dbReference>
<feature type="coiled-coil region" evidence="4">
    <location>
        <begin position="730"/>
        <end position="844"/>
    </location>
</feature>
<feature type="region of interest" description="Disordered" evidence="5">
    <location>
        <begin position="582"/>
        <end position="612"/>
    </location>
</feature>
<keyword evidence="2" id="KW-0333">Golgi apparatus</keyword>
<evidence type="ECO:0000256" key="2">
    <source>
        <dbReference type="ARBA" id="ARBA00023034"/>
    </source>
</evidence>
<protein>
    <recommendedName>
        <fullName evidence="6">TATA element modulatory factor 1 TATA binding domain-containing protein</fullName>
    </recommendedName>
</protein>
<name>A0A1E3NHL8_9ASCO</name>
<dbReference type="OrthoDB" id="74178at2759"/>
<dbReference type="AlphaFoldDB" id="A0A1E3NHL8"/>
<sequence>MDEESGEVNTTPFSTEADVESVTNAQTQQPLEKPNPSEKVEKDSEVDNMLQNPEITKEIQIIEQPTSTPSILATEKTGEKKKKLSLQERLALAAQKKSKNEPKPKRKLIGEDKQKEAASDTIADEKSSSSTIVQQSNTAAVDYDLEDLYRMIPAELAGQRDQLVSHLKVYVAKLIDNNSKSYVTRISKLENELSSVKKAKPVSLSSTESELLKKLEEKEQQINELIEEGNKLSKKELALNQSLKKMKIREAELEEDVEQYEKSTEELNHKVELLDKKVVDFEDNERALVEEKLALQTLRTKYDSLVRANESLTDELKEIKFSKLDVQLEKALAELKEERTAHSKILEKYEKLNALYNQTSEEKNTLISDLEGQLRDEKAKCSDVARESEAEIKRLGQKIEALRFQSESTIPTDKSTEDMEMLQSQYDQAKENWKLIESSYLKKISNFEVQLEDLRKTNIVYSKKIKVLSNDLKQKSTSNSELQELESNLVFEVNLLKKKNASLMTANQTLEDNIEQLKEEFAKEKESFEKKVQTLEEEKEGLESSLKLRTNDFTSSQHMNQNSFYLQDLSSSSSLNHMKAMNNSTMGRSTSSKRFSISVGESSTTPRLSTSNSSFSIHKLNGMASMSAQDKILRHQNSTISFNSNDMQQQPLGINTTSGANNELISGGVSGTTPFLLESPSINNASQDLASLNDDIPLGMDAESERVSTLNGGTDTPNIGSGGGLNIQLIKKLSAHIRMLELEVTTLKDETKTLEREKDAASEEIVRLIQDNSQVQLVRDEVTAKEAEVSKLQKNYERVLILLGEKEERVGELTADVEDLKDMLRQQVQQMVDMQEKIDKISSNK</sequence>
<dbReference type="InterPro" id="IPR022091">
    <property type="entry name" value="TMF_TATA-bd"/>
</dbReference>
<feature type="domain" description="TATA element modulatory factor 1 TATA binding" evidence="6">
    <location>
        <begin position="721"/>
        <end position="831"/>
    </location>
</feature>
<accession>A0A1E3NHL8</accession>
<comment type="subcellular location">
    <subcellularLocation>
        <location evidence="1">Golgi apparatus</location>
    </subcellularLocation>
</comment>
<dbReference type="PANTHER" id="PTHR46515">
    <property type="entry name" value="TATA ELEMENT MODULATORY FACTOR TMF1"/>
    <property type="match status" value="1"/>
</dbReference>
<dbReference type="InterPro" id="IPR022092">
    <property type="entry name" value="TMF_DNA-bd"/>
</dbReference>
<proteinExistence type="predicted"/>
<evidence type="ECO:0000313" key="7">
    <source>
        <dbReference type="EMBL" id="ODQ45619.1"/>
    </source>
</evidence>
<evidence type="ECO:0000259" key="6">
    <source>
        <dbReference type="Pfam" id="PF12325"/>
    </source>
</evidence>
<evidence type="ECO:0000256" key="3">
    <source>
        <dbReference type="ARBA" id="ARBA00023054"/>
    </source>
</evidence>
<organism evidence="7 8">
    <name type="scientific">Pichia membranifaciens NRRL Y-2026</name>
    <dbReference type="NCBI Taxonomy" id="763406"/>
    <lineage>
        <taxon>Eukaryota</taxon>
        <taxon>Fungi</taxon>
        <taxon>Dikarya</taxon>
        <taxon>Ascomycota</taxon>
        <taxon>Saccharomycotina</taxon>
        <taxon>Pichiomycetes</taxon>
        <taxon>Pichiales</taxon>
        <taxon>Pichiaceae</taxon>
        <taxon>Pichia</taxon>
    </lineage>
</organism>
<dbReference type="RefSeq" id="XP_019016732.1">
    <property type="nucleotide sequence ID" value="XM_019164388.1"/>
</dbReference>
<feature type="coiled-coil region" evidence="4">
    <location>
        <begin position="204"/>
        <end position="432"/>
    </location>
</feature>
<dbReference type="Proteomes" id="UP000094455">
    <property type="component" value="Unassembled WGS sequence"/>
</dbReference>
<feature type="compositionally biased region" description="Basic and acidic residues" evidence="5">
    <location>
        <begin position="35"/>
        <end position="45"/>
    </location>
</feature>
<reference evidence="7 8" key="1">
    <citation type="journal article" date="2016" name="Proc. Natl. Acad. Sci. U.S.A.">
        <title>Comparative genomics of biotechnologically important yeasts.</title>
        <authorList>
            <person name="Riley R."/>
            <person name="Haridas S."/>
            <person name="Wolfe K.H."/>
            <person name="Lopes M.R."/>
            <person name="Hittinger C.T."/>
            <person name="Goeker M."/>
            <person name="Salamov A.A."/>
            <person name="Wisecaver J.H."/>
            <person name="Long T.M."/>
            <person name="Calvey C.H."/>
            <person name="Aerts A.L."/>
            <person name="Barry K.W."/>
            <person name="Choi C."/>
            <person name="Clum A."/>
            <person name="Coughlan A.Y."/>
            <person name="Deshpande S."/>
            <person name="Douglass A.P."/>
            <person name="Hanson S.J."/>
            <person name="Klenk H.-P."/>
            <person name="LaButti K.M."/>
            <person name="Lapidus A."/>
            <person name="Lindquist E.A."/>
            <person name="Lipzen A.M."/>
            <person name="Meier-Kolthoff J.P."/>
            <person name="Ohm R.A."/>
            <person name="Otillar R.P."/>
            <person name="Pangilinan J.L."/>
            <person name="Peng Y."/>
            <person name="Rokas A."/>
            <person name="Rosa C.A."/>
            <person name="Scheuner C."/>
            <person name="Sibirny A.A."/>
            <person name="Slot J.C."/>
            <person name="Stielow J.B."/>
            <person name="Sun H."/>
            <person name="Kurtzman C.P."/>
            <person name="Blackwell M."/>
            <person name="Grigoriev I.V."/>
            <person name="Jeffries T.W."/>
        </authorList>
    </citation>
    <scope>NUCLEOTIDE SEQUENCE [LARGE SCALE GENOMIC DNA]</scope>
    <source>
        <strain evidence="7 8">NRRL Y-2026</strain>
    </source>
</reference>